<comment type="caution">
    <text evidence="5">The sequence shown here is derived from an EMBL/GenBank/DDBJ whole genome shotgun (WGS) entry which is preliminary data.</text>
</comment>
<dbReference type="GO" id="GO:0061863">
    <property type="term" value="F:microtubule plus end polymerase"/>
    <property type="evidence" value="ECO:0007669"/>
    <property type="project" value="InterPro"/>
</dbReference>
<protein>
    <submittedName>
        <fullName evidence="5">Protein MICROTUBULE ORGANIZATION 1</fullName>
    </submittedName>
</protein>
<feature type="compositionally biased region" description="Basic residues" evidence="3">
    <location>
        <begin position="727"/>
        <end position="740"/>
    </location>
</feature>
<evidence type="ECO:0000259" key="4">
    <source>
        <dbReference type="SMART" id="SM01349"/>
    </source>
</evidence>
<proteinExistence type="predicted"/>
<dbReference type="InterPro" id="IPR048491">
    <property type="entry name" value="XMAP215_CLASP_TOG"/>
</dbReference>
<evidence type="ECO:0000313" key="5">
    <source>
        <dbReference type="EMBL" id="KAG7387126.1"/>
    </source>
</evidence>
<feature type="region of interest" description="Disordered" evidence="3">
    <location>
        <begin position="1686"/>
        <end position="1713"/>
    </location>
</feature>
<dbReference type="GO" id="GO:0051010">
    <property type="term" value="F:microtubule plus-end binding"/>
    <property type="evidence" value="ECO:0007669"/>
    <property type="project" value="InterPro"/>
</dbReference>
<accession>A0A8T1W1M4</accession>
<feature type="compositionally biased region" description="Low complexity" evidence="3">
    <location>
        <begin position="747"/>
        <end position="771"/>
    </location>
</feature>
<dbReference type="InterPro" id="IPR045110">
    <property type="entry name" value="XMAP215"/>
</dbReference>
<feature type="compositionally biased region" description="Low complexity" evidence="3">
    <location>
        <begin position="690"/>
        <end position="707"/>
    </location>
</feature>
<dbReference type="SMART" id="SM01349">
    <property type="entry name" value="TOG"/>
    <property type="match status" value="5"/>
</dbReference>
<dbReference type="Pfam" id="PF12348">
    <property type="entry name" value="CLASP_N"/>
    <property type="match status" value="1"/>
</dbReference>
<dbReference type="GO" id="GO:0007051">
    <property type="term" value="P:spindle organization"/>
    <property type="evidence" value="ECO:0007669"/>
    <property type="project" value="InterPro"/>
</dbReference>
<name>A0A8T1W1M4_9STRA</name>
<feature type="domain" description="TOG" evidence="4">
    <location>
        <begin position="138"/>
        <end position="372"/>
    </location>
</feature>
<sequence>MAEKCLRNASCTCSMCAGFDVASLVSISKSISSNIKYDDDGEGDDAQTEAPPAPKFGGLANSPPVPSQKKSFVANSPLIPVVKTLLPAPAAVQDVQMEPPVEDVAMADTGAQDVAMEPSLTVQETQMESVATTVSNMDVDTKADTGGQRASVSLDAVLPKLTDKNWKIRKEGFEELKTLFEQPGVKTNQVRPAMGLFTKMCEDANASAMEAGYAAVLAYTLNVEPFDNEIVSGVMARVADKGFSARPGIVKLCTELTDAFIAVGAAEETVTALLEGTNNRKPKVPPACATCILDALKEYGPRIVPLQAIKTALPKLMEGTVKVRPIAMSIMVEIHRWTGPALVQDIVANLRQAQQTEFGEQTKDVVPGQAAPTKFVRGAKLAKAAGGADARASSGEAKAAETAAPAFDPRDFAETVDLLAKLPKTDFKAKLALPKWSEKVEALKIVLEVIGPVPKLANGDYYELVSTLKALTNDSNVNIVAKSIEVFGALADGLRKSFTQYARTMFPDLLRKLSDKKSVILNATNKTLDLFLQHVMTIDMMMDDLKLACDASKNKAPPARVQTMGFLTRAVEKNFVDLNDKALIMSFGGMFMKGLDDTDPKVREAGQQSFVVLLQATDQTAGWLQSMMDEIARKNPRALKIIQRGLSGGAASTPSSRPGSAQSSRPGSAPPSRPGSAPPSRPGSTPPSRPGSAGSSASRSSFGGSKASEPDVDVEMDDPAPAGPRRPSLKKRGSPTRLGRKPGGGAASKAAPSRKPSASGSSTSASTGRGACTDFTPMAMSVTTEEAEGIIAELQLESWGAIQEGFGSSKWMERKGAIEGLEEYAKANSSMMSMRVIEAFTMYLSKQVKDFKDSNINVLKSSFQAVGTFAETAAGKFPRSVVCLVAPRACDKIGDRKANEAVRNMIMAFCEATSPSYSTGCMIEYMPKVRLPLAHIEALSVLSDCVKDFGVSICNPRALIDFAKGPQGLESSNPKVRSAATSLLSTMYSQLGPALLPILNLESWKPALAKTVEDEFQKVGFDPAKAMTSVKRQVKDQDEAPSAADPGALFGRVDVSNQFTKELLEDMKNETDKVAWKKRAEAIGNVQAICEGAGCAIEFTRPVQEVLRSLKARLNDSNANLKVRAANVIGVVAASVGPDIAKMSKIIGASLIAGVADNKKTMQTAAIQALHKWVCHNNETSSACMESLLSPLSEGLSNTVGRAELLGWAAEHLQKCEKLDLNCLVAPTVQCMMDKSSDAREKAQLLLVEVMKSVGKDTVFTTGCRDIKPAAMRALKPLLQKVYDAVEENVGPIVPREAASSIPAPSATPPAAALVAAHGSSSTGIGRGGIRRRASASASGGTPVKSRLARPGSFRAPMASSSSLSDSLVKEAVPLLKMSTNKPARISKGQFNKWIFETTSVSEMKARKSEIEAEWKPFLSPEFHAKLFAVSLEKGMLAAMDELTLCTVHQADEVISSLDLVLKWCTLRIVDNNVQALAKLLEVLVKLFEMLKDMGYQLDDVEGAILLPYLLQESGQSKPRFRVRFRDVMKLVVDVYNPEKYVPYLMECFNGSKNMKSRCECIDLVEYIVSVHGYHVIGRKCIKDVGKYVVAHEKELRESAINALVAVYKRTDGGNPDKFFRFAGITTQQGIDLLSARLKHLPASSFQTEATAPTEQEVAPERAILQQQRPQGAGFGFGFGRASATAAPTPTNIFAPSTTDASRESQPADEPTSMAGVQQFNSELHDNDVDMNMPNNESAEDVASSAAIEELLLRPIEMLINSSKEIVPAGTSAYKEGGNALKGLYAIINRPSDPSEVDFLHSYVNEIVLALCDCVHGAFYAGNAEKRPEMYILAISITTLTVVFNSDAVKSMQRYTVERVLLELCSKIMDPRMEKFSEKANLPAAEIAMLPPEEKRYLMVFKALYKAMRKLIERAKPGDVYPSVINLLQRLMHNDVGDYNKNDTLKHLLKEDSLDQLVGRILLKLSNVQAKSLTPFEGIDIFGVLMQMHMFFSTLPGAEVMMVDIANDNMRSALKIMAESLMKSRSSSFEASMKDVPPTSPVRQALEVMWIGQSQQQDPAELAGLHFGENGATINGTSNSLASAAPRITSHFGAGNATNGDDAVPEESLTRRLFPSRDSGIAARTARTASAAPSLGGTALPGETRGRSFTSFHDFAANRGSASDAARPPTTSAQLESLRERLQMSRHFN</sequence>
<feature type="compositionally biased region" description="Low complexity" evidence="3">
    <location>
        <begin position="2122"/>
        <end position="2132"/>
    </location>
</feature>
<comment type="subcellular location">
    <subcellularLocation>
        <location evidence="1">Cytoplasm</location>
    </subcellularLocation>
</comment>
<dbReference type="InterPro" id="IPR034085">
    <property type="entry name" value="TOG"/>
</dbReference>
<feature type="domain" description="TOG" evidence="4">
    <location>
        <begin position="1405"/>
        <end position="1651"/>
    </location>
</feature>
<dbReference type="GO" id="GO:0046785">
    <property type="term" value="P:microtubule polymerization"/>
    <property type="evidence" value="ECO:0007669"/>
    <property type="project" value="InterPro"/>
</dbReference>
<dbReference type="PANTHER" id="PTHR12609">
    <property type="entry name" value="MICROTUBULE ASSOCIATED PROTEIN XMAP215"/>
    <property type="match status" value="1"/>
</dbReference>
<feature type="region of interest" description="Disordered" evidence="3">
    <location>
        <begin position="1314"/>
        <end position="1360"/>
    </location>
</feature>
<feature type="domain" description="TOG" evidence="4">
    <location>
        <begin position="785"/>
        <end position="1027"/>
    </location>
</feature>
<keyword evidence="6" id="KW-1185">Reference proteome</keyword>
<feature type="compositionally biased region" description="Pro residues" evidence="3">
    <location>
        <begin position="668"/>
        <end position="689"/>
    </location>
</feature>
<reference evidence="5" key="1">
    <citation type="submission" date="2021-02" db="EMBL/GenBank/DDBJ databases">
        <authorList>
            <person name="Palmer J.M."/>
        </authorList>
    </citation>
    <scope>NUCLEOTIDE SEQUENCE</scope>
    <source>
        <strain evidence="5">SCRP734</strain>
    </source>
</reference>
<evidence type="ECO:0000313" key="6">
    <source>
        <dbReference type="Proteomes" id="UP000694044"/>
    </source>
</evidence>
<dbReference type="GO" id="GO:0030951">
    <property type="term" value="P:establishment or maintenance of microtubule cytoskeleton polarity"/>
    <property type="evidence" value="ECO:0007669"/>
    <property type="project" value="InterPro"/>
</dbReference>
<dbReference type="OrthoDB" id="205662at2759"/>
<feature type="compositionally biased region" description="Polar residues" evidence="3">
    <location>
        <begin position="1688"/>
        <end position="1700"/>
    </location>
</feature>
<dbReference type="Pfam" id="PF21041">
    <property type="entry name" value="XMAP215_CLASP_TOG"/>
    <property type="match status" value="2"/>
</dbReference>
<feature type="region of interest" description="Disordered" evidence="3">
    <location>
        <begin position="2116"/>
        <end position="2148"/>
    </location>
</feature>
<dbReference type="GO" id="GO:0005737">
    <property type="term" value="C:cytoplasm"/>
    <property type="evidence" value="ECO:0007669"/>
    <property type="project" value="UniProtKB-SubCell"/>
</dbReference>
<evidence type="ECO:0000256" key="3">
    <source>
        <dbReference type="SAM" id="MobiDB-lite"/>
    </source>
</evidence>
<feature type="region of interest" description="Disordered" evidence="3">
    <location>
        <begin position="36"/>
        <end position="69"/>
    </location>
</feature>
<keyword evidence="2" id="KW-0963">Cytoplasm</keyword>
<gene>
    <name evidence="5" type="primary">MOR1</name>
    <name evidence="5" type="ORF">PHYPSEUDO_014646</name>
</gene>
<feature type="compositionally biased region" description="Low complexity" evidence="3">
    <location>
        <begin position="652"/>
        <end position="667"/>
    </location>
</feature>
<dbReference type="InterPro" id="IPR024395">
    <property type="entry name" value="CLASP_N_dom"/>
</dbReference>
<evidence type="ECO:0000256" key="1">
    <source>
        <dbReference type="ARBA" id="ARBA00004496"/>
    </source>
</evidence>
<evidence type="ECO:0000256" key="2">
    <source>
        <dbReference type="ARBA" id="ARBA00022490"/>
    </source>
</evidence>
<feature type="region of interest" description="Disordered" evidence="3">
    <location>
        <begin position="646"/>
        <end position="774"/>
    </location>
</feature>
<dbReference type="Proteomes" id="UP000694044">
    <property type="component" value="Unassembled WGS sequence"/>
</dbReference>
<feature type="domain" description="TOG" evidence="4">
    <location>
        <begin position="1048"/>
        <end position="1288"/>
    </location>
</feature>
<organism evidence="5 6">
    <name type="scientific">Phytophthora pseudosyringae</name>
    <dbReference type="NCBI Taxonomy" id="221518"/>
    <lineage>
        <taxon>Eukaryota</taxon>
        <taxon>Sar</taxon>
        <taxon>Stramenopiles</taxon>
        <taxon>Oomycota</taxon>
        <taxon>Peronosporomycetes</taxon>
        <taxon>Peronosporales</taxon>
        <taxon>Peronosporaceae</taxon>
        <taxon>Phytophthora</taxon>
    </lineage>
</organism>
<feature type="compositionally biased region" description="Low complexity" evidence="3">
    <location>
        <begin position="1314"/>
        <end position="1324"/>
    </location>
</feature>
<dbReference type="EMBL" id="JAGDFM010000085">
    <property type="protein sequence ID" value="KAG7387126.1"/>
    <property type="molecule type" value="Genomic_DNA"/>
</dbReference>
<feature type="domain" description="TOG" evidence="4">
    <location>
        <begin position="411"/>
        <end position="641"/>
    </location>
</feature>